<dbReference type="RefSeq" id="WP_119012517.1">
    <property type="nucleotide sequence ID" value="NZ_QXNC01000006.1"/>
</dbReference>
<evidence type="ECO:0000259" key="3">
    <source>
        <dbReference type="PROSITE" id="PS50206"/>
    </source>
</evidence>
<evidence type="ECO:0000313" key="5">
    <source>
        <dbReference type="Proteomes" id="UP000295182"/>
    </source>
</evidence>
<feature type="domain" description="Rhodanese" evidence="3">
    <location>
        <begin position="34"/>
        <end position="145"/>
    </location>
</feature>
<comment type="caution">
    <text evidence="4">The sequence shown here is derived from an EMBL/GenBank/DDBJ whole genome shotgun (WGS) entry which is preliminary data.</text>
</comment>
<keyword evidence="4" id="KW-0808">Transferase</keyword>
<dbReference type="EMBL" id="SLXH01000008">
    <property type="protein sequence ID" value="TCP18652.1"/>
    <property type="molecule type" value="Genomic_DNA"/>
</dbReference>
<dbReference type="PANTHER" id="PTHR43855">
    <property type="entry name" value="THIOSULFATE SULFURTRANSFERASE"/>
    <property type="match status" value="1"/>
</dbReference>
<dbReference type="PANTHER" id="PTHR43855:SF1">
    <property type="entry name" value="THIOSULFATE SULFURTRANSFERASE"/>
    <property type="match status" value="1"/>
</dbReference>
<evidence type="ECO:0000256" key="1">
    <source>
        <dbReference type="ARBA" id="ARBA00022737"/>
    </source>
</evidence>
<evidence type="ECO:0000256" key="2">
    <source>
        <dbReference type="SAM" id="SignalP"/>
    </source>
</evidence>
<dbReference type="GO" id="GO:0016740">
    <property type="term" value="F:transferase activity"/>
    <property type="evidence" value="ECO:0007669"/>
    <property type="project" value="UniProtKB-KW"/>
</dbReference>
<protein>
    <submittedName>
        <fullName evidence="4">Thiosulfate/3-mercaptopyruvate sulfurtransferase</fullName>
    </submittedName>
</protein>
<dbReference type="InterPro" id="IPR036873">
    <property type="entry name" value="Rhodanese-like_dom_sf"/>
</dbReference>
<dbReference type="InterPro" id="IPR051126">
    <property type="entry name" value="Thiosulfate_sulfurtransferase"/>
</dbReference>
<accession>A0A4R2NCA9</accession>
<keyword evidence="4" id="KW-0670">Pyruvate</keyword>
<keyword evidence="2" id="KW-0732">Signal</keyword>
<dbReference type="AlphaFoldDB" id="A0A4R2NCA9"/>
<reference evidence="4 5" key="1">
    <citation type="submission" date="2019-03" db="EMBL/GenBank/DDBJ databases">
        <title>Genomic Encyclopedia of Type Strains, Phase IV (KMG-IV): sequencing the most valuable type-strain genomes for metagenomic binning, comparative biology and taxonomic classification.</title>
        <authorList>
            <person name="Goeker M."/>
        </authorList>
    </citation>
    <scope>NUCLEOTIDE SEQUENCE [LARGE SCALE GENOMIC DNA]</scope>
    <source>
        <strain evidence="4 5">DSM 1837</strain>
    </source>
</reference>
<dbReference type="SUPFAM" id="SSF52821">
    <property type="entry name" value="Rhodanese/Cell cycle control phosphatase"/>
    <property type="match status" value="2"/>
</dbReference>
<feature type="domain" description="Rhodanese" evidence="3">
    <location>
        <begin position="175"/>
        <end position="288"/>
    </location>
</feature>
<proteinExistence type="predicted"/>
<feature type="signal peptide" evidence="2">
    <location>
        <begin position="1"/>
        <end position="19"/>
    </location>
</feature>
<keyword evidence="5" id="KW-1185">Reference proteome</keyword>
<sequence>MKKILQFAFAITAASSAFAAQPLLSPADLQAQAKAPQVRIIDIREPKAYAESHIPGAVSAPYGQWRGPASNPGDLPALPQLTQLVQSLGLNPDSHAVVVSSGADTTDFGSAARVYWTLKVLGVQQLSVLNGGMQAWASAKLPQDNVVPQITASKFTPTLDKRYIATRDEVAEKVKSGNALLVDARPAAFFQGETKHAAAKQAGTLKGAVNVEHSRWFAPGSTAMMSVPEAQKAAASTPLGKQPETETVAFCNTGHWAATNWFAQSEVLGQKNVKLYAGSMVDWTQDASHLPMDNVPGRMQQLKSLFK</sequence>
<keyword evidence="1" id="KW-0677">Repeat</keyword>
<dbReference type="Proteomes" id="UP000295182">
    <property type="component" value="Unassembled WGS sequence"/>
</dbReference>
<organism evidence="4 5">
    <name type="scientific">Simplicispira metamorpha</name>
    <dbReference type="NCBI Taxonomy" id="80881"/>
    <lineage>
        <taxon>Bacteria</taxon>
        <taxon>Pseudomonadati</taxon>
        <taxon>Pseudomonadota</taxon>
        <taxon>Betaproteobacteria</taxon>
        <taxon>Burkholderiales</taxon>
        <taxon>Comamonadaceae</taxon>
        <taxon>Simplicispira</taxon>
    </lineage>
</organism>
<dbReference type="CDD" id="cd01448">
    <property type="entry name" value="TST_Repeat_1"/>
    <property type="match status" value="1"/>
</dbReference>
<dbReference type="InterPro" id="IPR001763">
    <property type="entry name" value="Rhodanese-like_dom"/>
</dbReference>
<dbReference type="Pfam" id="PF00581">
    <property type="entry name" value="Rhodanese"/>
    <property type="match status" value="2"/>
</dbReference>
<feature type="chain" id="PRO_5020875204" evidence="2">
    <location>
        <begin position="20"/>
        <end position="307"/>
    </location>
</feature>
<dbReference type="PROSITE" id="PS50206">
    <property type="entry name" value="RHODANESE_3"/>
    <property type="match status" value="2"/>
</dbReference>
<dbReference type="SMART" id="SM00450">
    <property type="entry name" value="RHOD"/>
    <property type="match status" value="2"/>
</dbReference>
<dbReference type="OrthoDB" id="9781034at2"/>
<dbReference type="Gene3D" id="3.40.250.10">
    <property type="entry name" value="Rhodanese-like domain"/>
    <property type="match status" value="2"/>
</dbReference>
<gene>
    <name evidence="4" type="ORF">EV674_10817</name>
</gene>
<name>A0A4R2NCA9_9BURK</name>
<evidence type="ECO:0000313" key="4">
    <source>
        <dbReference type="EMBL" id="TCP18652.1"/>
    </source>
</evidence>